<dbReference type="RefSeq" id="WP_249301974.1">
    <property type="nucleotide sequence ID" value="NZ_CP060634.1"/>
</dbReference>
<feature type="transmembrane region" description="Helical" evidence="1">
    <location>
        <begin position="62"/>
        <end position="80"/>
    </location>
</feature>
<dbReference type="KEGG" id="qdo:H9Q78_12050"/>
<keyword evidence="3" id="KW-1185">Reference proteome</keyword>
<proteinExistence type="predicted"/>
<reference evidence="2 3" key="1">
    <citation type="submission" date="2020-08" db="EMBL/GenBank/DDBJ databases">
        <authorList>
            <person name="Liu C."/>
            <person name="Sun Q."/>
        </authorList>
    </citation>
    <scope>NUCLEOTIDE SEQUENCE [LARGE SCALE GENOMIC DNA]</scope>
    <source>
        <strain evidence="2 3">NSJ-38</strain>
    </source>
</reference>
<sequence>MKKLTVTSPCFENGGLIPIEHTGYGADRSPELLLDCFLDLPVASRKKVLLKAMESGEGLRQGAALLSGVLNIVFIAALFLH</sequence>
<keyword evidence="1" id="KW-0472">Membrane</keyword>
<dbReference type="Proteomes" id="UP000515823">
    <property type="component" value="Chromosome"/>
</dbReference>
<evidence type="ECO:0000313" key="3">
    <source>
        <dbReference type="Proteomes" id="UP000515823"/>
    </source>
</evidence>
<dbReference type="EMBL" id="CP060634">
    <property type="protein sequence ID" value="QNM05163.1"/>
    <property type="molecule type" value="Genomic_DNA"/>
</dbReference>
<evidence type="ECO:0000313" key="2">
    <source>
        <dbReference type="EMBL" id="QNM05163.1"/>
    </source>
</evidence>
<keyword evidence="1" id="KW-1133">Transmembrane helix</keyword>
<name>A0A7G9G2Y1_9FIRM</name>
<gene>
    <name evidence="2" type="ORF">H9Q78_12050</name>
</gene>
<organism evidence="2 3">
    <name type="scientific">Qiania dongpingensis</name>
    <dbReference type="NCBI Taxonomy" id="2763669"/>
    <lineage>
        <taxon>Bacteria</taxon>
        <taxon>Bacillati</taxon>
        <taxon>Bacillota</taxon>
        <taxon>Clostridia</taxon>
        <taxon>Lachnospirales</taxon>
        <taxon>Lachnospiraceae</taxon>
        <taxon>Qiania</taxon>
    </lineage>
</organism>
<accession>A0A7G9G2Y1</accession>
<dbReference type="AlphaFoldDB" id="A0A7G9G2Y1"/>
<evidence type="ECO:0000256" key="1">
    <source>
        <dbReference type="SAM" id="Phobius"/>
    </source>
</evidence>
<protein>
    <submittedName>
        <fullName evidence="2">Uncharacterized protein</fullName>
    </submittedName>
</protein>
<keyword evidence="1" id="KW-0812">Transmembrane</keyword>